<feature type="compositionally biased region" description="Basic residues" evidence="11">
    <location>
        <begin position="811"/>
        <end position="821"/>
    </location>
</feature>
<dbReference type="InterPro" id="IPR040326">
    <property type="entry name" value="HAP2/GCS1"/>
</dbReference>
<proteinExistence type="inferred from homology"/>
<feature type="region of interest" description="Disordered" evidence="11">
    <location>
        <begin position="509"/>
        <end position="540"/>
    </location>
</feature>
<evidence type="ECO:0000256" key="5">
    <source>
        <dbReference type="ARBA" id="ARBA00022729"/>
    </source>
</evidence>
<accession>A0A0D9QQ18</accession>
<dbReference type="VEuPathDB" id="PlasmoDB:AK88_01225"/>
<feature type="region of interest" description="Disordered" evidence="11">
    <location>
        <begin position="715"/>
        <end position="837"/>
    </location>
</feature>
<comment type="similarity">
    <text evidence="2">Belongs to the HAP2/GCS1 family.</text>
</comment>
<sequence>MGDAGLRAAVLFLLVLLLLHLGVSRTTDDGEPPGGSNTYSLHFKNKQRYVVRRDAGSPYKSFFLYVEEVQKTSVVYPLRYVNDPPIKYFEQIVPYTRREIKGKNLKNFCEENKKLYQHVNNREICFCCHCSPHPVFPLYSHLKYKRQKIFCRRRVTDGEEAVILTLKCLRRSKRKYHSFFVQRSLNSFMVKVTLQEFNLNDEFFLSRNDKSALESRTYLLDPSNTEIDDEVFNVRLKFLPERTHRGGSIEGNYLFIDSDVFKRRVVLDDSFTDEEVLENGLIVSADHVDEKGMECNKVMAYPNVWEEKKGFCQHGRNHCLKGQLTEFIKLEGRLEVKKKVRYNYSFIMARKDRLGGAAIGGSGNGDANRAMHGNPAPPPRELQEDYYMGLQKRSHNFAQMTSHAGEGLNITYEEDVHGESVSLVHMLRNCYDFNNEVDPFCSVYISIWNAEDVEKEVTVSINCSKKMVVDETTLRRTLVLLKKEDSSVVIKFKPIADLLVTPCRVVVQRQQGPPQPQQQKGNIRGESHKGGHRGSGEEGQEDLATEQYFKFFLRSSEEKEETPGRIIWNSPLHFHHVSGDIIQLHKKRLELLEQEDEGADGGGGRATIPFSGYSISVKVFFLLLSIILVLTFVVPSVHPLNGFLLKRKWFYTLRKVRMFFIWLIQDACRFVHVIVKRTFKGVKCVLVKVYRAVFRGRRKRRKKEQQIIGDSYLHKQMRRRKKDERRRKKKLKGDKLIREQEEMRRRRHKRLMLHEEQCKGGRHHSRRGQSKGGDSSSAPSPCCERSERSESSASGDRSEHVRRPKRDGARGKKNHRTRNSSKRGEGGKTNRVVASPH</sequence>
<feature type="compositionally biased region" description="Basic residues" evidence="11">
    <location>
        <begin position="715"/>
        <end position="732"/>
    </location>
</feature>
<evidence type="ECO:0000256" key="8">
    <source>
        <dbReference type="ARBA" id="ARBA00023136"/>
    </source>
</evidence>
<keyword evidence="4 12" id="KW-0812">Transmembrane</keyword>
<keyword evidence="6 12" id="KW-1133">Transmembrane helix</keyword>
<dbReference type="GO" id="GO:0008289">
    <property type="term" value="F:lipid binding"/>
    <property type="evidence" value="ECO:0007669"/>
    <property type="project" value="UniProtKB-KW"/>
</dbReference>
<keyword evidence="7" id="KW-0446">Lipid-binding</keyword>
<keyword evidence="10" id="KW-0278">Fertilization</keyword>
<dbReference type="Proteomes" id="UP000054561">
    <property type="component" value="Unassembled WGS sequence"/>
</dbReference>
<protein>
    <recommendedName>
        <fullName evidence="14">Generative cell specific-1/HAP2 domain-containing protein</fullName>
    </recommendedName>
</protein>
<feature type="transmembrane region" description="Helical" evidence="12">
    <location>
        <begin position="619"/>
        <end position="644"/>
    </location>
</feature>
<evidence type="ECO:0000256" key="7">
    <source>
        <dbReference type="ARBA" id="ARBA00023121"/>
    </source>
</evidence>
<evidence type="ECO:0000256" key="1">
    <source>
        <dbReference type="ARBA" id="ARBA00004251"/>
    </source>
</evidence>
<dbReference type="OMA" id="NIKNTHH"/>
<organism evidence="15 16">
    <name type="scientific">Plasmodium fragile</name>
    <dbReference type="NCBI Taxonomy" id="5857"/>
    <lineage>
        <taxon>Eukaryota</taxon>
        <taxon>Sar</taxon>
        <taxon>Alveolata</taxon>
        <taxon>Apicomplexa</taxon>
        <taxon>Aconoidasida</taxon>
        <taxon>Haemosporida</taxon>
        <taxon>Plasmodiidae</taxon>
        <taxon>Plasmodium</taxon>
        <taxon>Plasmodium (Plasmodium)</taxon>
    </lineage>
</organism>
<keyword evidence="16" id="KW-1185">Reference proteome</keyword>
<feature type="chain" id="PRO_5002344117" description="Generative cell specific-1/HAP2 domain-containing protein" evidence="13">
    <location>
        <begin position="25"/>
        <end position="837"/>
    </location>
</feature>
<evidence type="ECO:0000256" key="9">
    <source>
        <dbReference type="ARBA" id="ARBA00023157"/>
    </source>
</evidence>
<evidence type="ECO:0000256" key="11">
    <source>
        <dbReference type="SAM" id="MobiDB-lite"/>
    </source>
</evidence>
<dbReference type="GO" id="GO:0007338">
    <property type="term" value="P:single fertilization"/>
    <property type="evidence" value="ECO:0007669"/>
    <property type="project" value="UniProtKB-KW"/>
</dbReference>
<evidence type="ECO:0000256" key="4">
    <source>
        <dbReference type="ARBA" id="ARBA00022692"/>
    </source>
</evidence>
<keyword evidence="3" id="KW-1003">Cell membrane</keyword>
<gene>
    <name evidence="15" type="ORF">AK88_01225</name>
</gene>
<feature type="compositionally biased region" description="Basic and acidic residues" evidence="11">
    <location>
        <begin position="733"/>
        <end position="744"/>
    </location>
</feature>
<evidence type="ECO:0000256" key="2">
    <source>
        <dbReference type="ARBA" id="ARBA00010929"/>
    </source>
</evidence>
<evidence type="ECO:0000259" key="14">
    <source>
        <dbReference type="Pfam" id="PF10699"/>
    </source>
</evidence>
<feature type="compositionally biased region" description="Basic and acidic residues" evidence="11">
    <location>
        <begin position="784"/>
        <end position="810"/>
    </location>
</feature>
<dbReference type="Pfam" id="PF10699">
    <property type="entry name" value="HAP2-GCS1"/>
    <property type="match status" value="1"/>
</dbReference>
<comment type="subcellular location">
    <subcellularLocation>
        <location evidence="1">Cell membrane</location>
        <topology evidence="1">Single-pass type I membrane protein</topology>
    </subcellularLocation>
</comment>
<keyword evidence="8 12" id="KW-0472">Membrane</keyword>
<keyword evidence="9" id="KW-1015">Disulfide bond</keyword>
<evidence type="ECO:0000313" key="15">
    <source>
        <dbReference type="EMBL" id="KJP89139.1"/>
    </source>
</evidence>
<dbReference type="PANTHER" id="PTHR31764:SF0">
    <property type="entry name" value="GENERATIVE CELL SPECIFIC-1_HAP2 DOMAIN-CONTAINING PROTEIN"/>
    <property type="match status" value="1"/>
</dbReference>
<evidence type="ECO:0000256" key="12">
    <source>
        <dbReference type="SAM" id="Phobius"/>
    </source>
</evidence>
<evidence type="ECO:0000256" key="6">
    <source>
        <dbReference type="ARBA" id="ARBA00022989"/>
    </source>
</evidence>
<evidence type="ECO:0000256" key="3">
    <source>
        <dbReference type="ARBA" id="ARBA00022475"/>
    </source>
</evidence>
<evidence type="ECO:0000256" key="13">
    <source>
        <dbReference type="SAM" id="SignalP"/>
    </source>
</evidence>
<feature type="domain" description="Generative cell specific-1/HAP2" evidence="14">
    <location>
        <begin position="71"/>
        <end position="347"/>
    </location>
</feature>
<dbReference type="GO" id="GO:0005886">
    <property type="term" value="C:plasma membrane"/>
    <property type="evidence" value="ECO:0007669"/>
    <property type="project" value="UniProtKB-SubCell"/>
</dbReference>
<dbReference type="RefSeq" id="XP_012334284.1">
    <property type="nucleotide sequence ID" value="XM_012478861.1"/>
</dbReference>
<dbReference type="OrthoDB" id="377660at2759"/>
<dbReference type="PANTHER" id="PTHR31764">
    <property type="entry name" value="PROTEIN HAPLESS 2"/>
    <property type="match status" value="1"/>
</dbReference>
<dbReference type="GeneID" id="24266539"/>
<keyword evidence="5 13" id="KW-0732">Signal</keyword>
<dbReference type="AlphaFoldDB" id="A0A0D9QQ18"/>
<evidence type="ECO:0000313" key="16">
    <source>
        <dbReference type="Proteomes" id="UP000054561"/>
    </source>
</evidence>
<dbReference type="EMBL" id="KQ001654">
    <property type="protein sequence ID" value="KJP89139.1"/>
    <property type="molecule type" value="Genomic_DNA"/>
</dbReference>
<feature type="compositionally biased region" description="Basic residues" evidence="11">
    <location>
        <begin position="760"/>
        <end position="769"/>
    </location>
</feature>
<reference evidence="15 16" key="1">
    <citation type="submission" date="2014-03" db="EMBL/GenBank/DDBJ databases">
        <title>The Genome Sequence of Plasmodium fragile nilgiri.</title>
        <authorList>
            <consortium name="The Broad Institute Genomics Platform"/>
            <consortium name="The Broad Institute Genome Sequencing Center for Infectious Disease"/>
            <person name="Neafsey D."/>
            <person name="Duraisingh M."/>
            <person name="Young S.K."/>
            <person name="Zeng Q."/>
            <person name="Gargeya S."/>
            <person name="Abouelleil A."/>
            <person name="Alvarado L."/>
            <person name="Chapman S.B."/>
            <person name="Gainer-Dewar J."/>
            <person name="Goldberg J."/>
            <person name="Griggs A."/>
            <person name="Gujja S."/>
            <person name="Hansen M."/>
            <person name="Howarth C."/>
            <person name="Imamovic A."/>
            <person name="Larimer J."/>
            <person name="Pearson M."/>
            <person name="Poon T.W."/>
            <person name="Priest M."/>
            <person name="Roberts A."/>
            <person name="Saif S."/>
            <person name="Shea T."/>
            <person name="Sykes S."/>
            <person name="Wortman J."/>
            <person name="Nusbaum C."/>
            <person name="Birren B."/>
        </authorList>
    </citation>
    <scope>NUCLEOTIDE SEQUENCE [LARGE SCALE GENOMIC DNA]</scope>
    <source>
        <strain evidence="16">nilgiri</strain>
    </source>
</reference>
<feature type="signal peptide" evidence="13">
    <location>
        <begin position="1"/>
        <end position="24"/>
    </location>
</feature>
<evidence type="ECO:0000256" key="10">
    <source>
        <dbReference type="ARBA" id="ARBA00023279"/>
    </source>
</evidence>
<dbReference type="InterPro" id="IPR018928">
    <property type="entry name" value="HAP2/GCS1_dom"/>
</dbReference>
<name>A0A0D9QQ18_PLAFR</name>